<dbReference type="RefSeq" id="WP_089787063.1">
    <property type="nucleotide sequence ID" value="NZ_FOKW01000003.1"/>
</dbReference>
<dbReference type="EMBL" id="FOKW01000003">
    <property type="protein sequence ID" value="SFB99350.1"/>
    <property type="molecule type" value="Genomic_DNA"/>
</dbReference>
<gene>
    <name evidence="8" type="ORF">SAMN05444422_103401</name>
</gene>
<evidence type="ECO:0000256" key="2">
    <source>
        <dbReference type="ARBA" id="ARBA00005297"/>
    </source>
</evidence>
<evidence type="ECO:0000313" key="9">
    <source>
        <dbReference type="Proteomes" id="UP000199161"/>
    </source>
</evidence>
<comment type="similarity">
    <text evidence="2">Belongs to the isochorismate synthase family.</text>
</comment>
<dbReference type="AlphaFoldDB" id="A0A1I1FQT4"/>
<dbReference type="NCBIfam" id="TIGR00543">
    <property type="entry name" value="isochor_syn"/>
    <property type="match status" value="1"/>
</dbReference>
<evidence type="ECO:0000256" key="3">
    <source>
        <dbReference type="ARBA" id="ARBA00012824"/>
    </source>
</evidence>
<dbReference type="OrthoDB" id="195185at2157"/>
<comment type="catalytic activity">
    <reaction evidence="1">
        <text>chorismate = isochorismate</text>
        <dbReference type="Rhea" id="RHEA:18985"/>
        <dbReference type="ChEBI" id="CHEBI:29748"/>
        <dbReference type="ChEBI" id="CHEBI:29780"/>
        <dbReference type="EC" id="5.4.4.2"/>
    </reaction>
</comment>
<organism evidence="8 9">
    <name type="scientific">Natronobacterium haloterrestre</name>
    <name type="common">Halobiforma haloterrestris</name>
    <dbReference type="NCBI Taxonomy" id="148448"/>
    <lineage>
        <taxon>Archaea</taxon>
        <taxon>Methanobacteriati</taxon>
        <taxon>Methanobacteriota</taxon>
        <taxon>Stenosarchaea group</taxon>
        <taxon>Halobacteria</taxon>
        <taxon>Halobacteriales</taxon>
        <taxon>Natrialbaceae</taxon>
        <taxon>Natronobacterium</taxon>
    </lineage>
</organism>
<dbReference type="Proteomes" id="UP000199161">
    <property type="component" value="Unassembled WGS sequence"/>
</dbReference>
<dbReference type="InterPro" id="IPR005801">
    <property type="entry name" value="ADC_synthase"/>
</dbReference>
<dbReference type="GO" id="GO:0008909">
    <property type="term" value="F:isochorismate synthase activity"/>
    <property type="evidence" value="ECO:0007669"/>
    <property type="project" value="UniProtKB-EC"/>
</dbReference>
<dbReference type="SUPFAM" id="SSF56322">
    <property type="entry name" value="ADC synthase"/>
    <property type="match status" value="1"/>
</dbReference>
<evidence type="ECO:0000256" key="4">
    <source>
        <dbReference type="ARBA" id="ARBA00023235"/>
    </source>
</evidence>
<proteinExistence type="inferred from homology"/>
<dbReference type="PANTHER" id="PTHR42839:SF2">
    <property type="entry name" value="ISOCHORISMATE SYNTHASE ENTC"/>
    <property type="match status" value="1"/>
</dbReference>
<dbReference type="EC" id="5.4.4.2" evidence="3"/>
<keyword evidence="9" id="KW-1185">Reference proteome</keyword>
<keyword evidence="4" id="KW-0413">Isomerase</keyword>
<evidence type="ECO:0000256" key="1">
    <source>
        <dbReference type="ARBA" id="ARBA00000799"/>
    </source>
</evidence>
<name>A0A1I1FQT4_NATHA</name>
<accession>A0A1I1FQT4</accession>
<feature type="region of interest" description="Disordered" evidence="6">
    <location>
        <begin position="1"/>
        <end position="48"/>
    </location>
</feature>
<reference evidence="9" key="1">
    <citation type="submission" date="2016-10" db="EMBL/GenBank/DDBJ databases">
        <authorList>
            <person name="Varghese N."/>
            <person name="Submissions S."/>
        </authorList>
    </citation>
    <scope>NUCLEOTIDE SEQUENCE [LARGE SCALE GENOMIC DNA]</scope>
    <source>
        <strain evidence="9">DSM 13078</strain>
    </source>
</reference>
<dbReference type="InterPro" id="IPR015890">
    <property type="entry name" value="Chorismate_C"/>
</dbReference>
<evidence type="ECO:0000259" key="7">
    <source>
        <dbReference type="Pfam" id="PF00425"/>
    </source>
</evidence>
<feature type="domain" description="Chorismate-utilising enzyme C-terminal" evidence="7">
    <location>
        <begin position="209"/>
        <end position="461"/>
    </location>
</feature>
<dbReference type="PANTHER" id="PTHR42839">
    <property type="entry name" value="ISOCHORISMATE SYNTHASE ENTC"/>
    <property type="match status" value="1"/>
</dbReference>
<evidence type="ECO:0000256" key="6">
    <source>
        <dbReference type="SAM" id="MobiDB-lite"/>
    </source>
</evidence>
<dbReference type="Pfam" id="PF00425">
    <property type="entry name" value="Chorismate_bind"/>
    <property type="match status" value="1"/>
</dbReference>
<dbReference type="UniPathway" id="UPA00035">
    <property type="reaction ID" value="UER00040"/>
</dbReference>
<dbReference type="InterPro" id="IPR004561">
    <property type="entry name" value="IsoChor_synthase"/>
</dbReference>
<dbReference type="Gene3D" id="3.60.120.10">
    <property type="entry name" value="Anthranilate synthase"/>
    <property type="match status" value="1"/>
</dbReference>
<protein>
    <recommendedName>
        <fullName evidence="3">isochorismate synthase</fullName>
        <ecNumber evidence="3">5.4.4.2</ecNumber>
    </recommendedName>
    <alternativeName>
        <fullName evidence="5">Isochorismate mutase</fullName>
    </alternativeName>
</protein>
<evidence type="ECO:0000256" key="5">
    <source>
        <dbReference type="ARBA" id="ARBA00041564"/>
    </source>
</evidence>
<feature type="region of interest" description="Disordered" evidence="6">
    <location>
        <begin position="187"/>
        <end position="211"/>
    </location>
</feature>
<evidence type="ECO:0000313" key="8">
    <source>
        <dbReference type="EMBL" id="SFB99350.1"/>
    </source>
</evidence>
<dbReference type="GO" id="GO:0000162">
    <property type="term" value="P:L-tryptophan biosynthetic process"/>
    <property type="evidence" value="ECO:0007669"/>
    <property type="project" value="UniProtKB-UniPathway"/>
</dbReference>
<sequence>MERTSGEGRNRESERGRVTADTDTETDTRTEGGTESAGDTRELVARSRDLEDEDVSFGAIVDTDAETRIQWATPAGLEVVGRGAVAEITATGPDRFDTVRRRADRLFATLEHDGPAVARPRAFGGFAFHDEHDPDAAPWTGFDAASFVIPAVLVVRSDEGTWLTAVAETADAAEDRLERWTDRLADMPAMRPSGSGPGITDTRRSTSPAEWTHQVETALERIADGRLTKVVLAQALSVELAAELDVAAALERLRRRYPNCYRFLVGHEVGRTFFGAPPERLVAKTGTRVETEALAGSVPRGETPEEDDEHAEHLFASDKVGREHGLVAESIREQLEPLARELTIAEREVRKLATIQHLRTPIEAELDADRHVLELAEALHPTPAVGGVPPATAWETIRETESFARGWYAAPVGWFDAHGDGEFAVGIRSGVAREAEITLFAGNGIVADSDPDDEWEEVQLKLRSILDELR</sequence>